<evidence type="ECO:0000313" key="3">
    <source>
        <dbReference type="Proteomes" id="UP000321769"/>
    </source>
</evidence>
<keyword evidence="1" id="KW-1133">Transmembrane helix</keyword>
<feature type="transmembrane region" description="Helical" evidence="1">
    <location>
        <begin position="30"/>
        <end position="61"/>
    </location>
</feature>
<feature type="transmembrane region" description="Helical" evidence="1">
    <location>
        <begin position="166"/>
        <end position="189"/>
    </location>
</feature>
<evidence type="ECO:0000256" key="1">
    <source>
        <dbReference type="SAM" id="Phobius"/>
    </source>
</evidence>
<protein>
    <submittedName>
        <fullName evidence="2">Uncharacterized protein</fullName>
    </submittedName>
</protein>
<dbReference type="EMBL" id="BJZQ01000020">
    <property type="protein sequence ID" value="GEO90507.1"/>
    <property type="molecule type" value="Genomic_DNA"/>
</dbReference>
<keyword evidence="3" id="KW-1185">Reference proteome</keyword>
<sequence>MALLALVLLAICLAEYLRHIDTLWVIALEVVAIIAVVGLVAHGLGYGPAGWLPAVVGLWWASARTLPSWRVPGMIASGVAAVLALVASPFIDRDRPPLLDWFEDLGVPGLLGVGLDEFVLALVVAVALIGPANAVVREVLDHVGRGLLKEERRLKGGRVIGPLERVMVFAFAVGGNYGGVAAILAAKGILRFPEISRDVDDEEGDGSRAEYVLVGSFVSWFLALALVPLF</sequence>
<gene>
    <name evidence="2" type="ORF">AFL01nite_28340</name>
</gene>
<accession>A0A512HYI6</accession>
<proteinExistence type="predicted"/>
<keyword evidence="1" id="KW-0812">Transmembrane</keyword>
<name>A0A512HYI6_9ACTN</name>
<feature type="transmembrane region" description="Helical" evidence="1">
    <location>
        <begin position="209"/>
        <end position="229"/>
    </location>
</feature>
<dbReference type="Proteomes" id="UP000321769">
    <property type="component" value="Unassembled WGS sequence"/>
</dbReference>
<keyword evidence="1" id="KW-0472">Membrane</keyword>
<organism evidence="2 3">
    <name type="scientific">Aeromicrobium flavum</name>
    <dbReference type="NCBI Taxonomy" id="416568"/>
    <lineage>
        <taxon>Bacteria</taxon>
        <taxon>Bacillati</taxon>
        <taxon>Actinomycetota</taxon>
        <taxon>Actinomycetes</taxon>
        <taxon>Propionibacteriales</taxon>
        <taxon>Nocardioidaceae</taxon>
        <taxon>Aeromicrobium</taxon>
    </lineage>
</organism>
<reference evidence="2 3" key="1">
    <citation type="submission" date="2019-07" db="EMBL/GenBank/DDBJ databases">
        <title>Whole genome shotgun sequence of Aeromicrobium flavum NBRC 107625.</title>
        <authorList>
            <person name="Hosoyama A."/>
            <person name="Uohara A."/>
            <person name="Ohji S."/>
            <person name="Ichikawa N."/>
        </authorList>
    </citation>
    <scope>NUCLEOTIDE SEQUENCE [LARGE SCALE GENOMIC DNA]</scope>
    <source>
        <strain evidence="2 3">NBRC 107625</strain>
    </source>
</reference>
<dbReference type="OrthoDB" id="4715924at2"/>
<dbReference type="RefSeq" id="WP_146828523.1">
    <property type="nucleotide sequence ID" value="NZ_BAAAYQ010000005.1"/>
</dbReference>
<comment type="caution">
    <text evidence="2">The sequence shown here is derived from an EMBL/GenBank/DDBJ whole genome shotgun (WGS) entry which is preliminary data.</text>
</comment>
<evidence type="ECO:0000313" key="2">
    <source>
        <dbReference type="EMBL" id="GEO90507.1"/>
    </source>
</evidence>
<dbReference type="AlphaFoldDB" id="A0A512HYI6"/>
<feature type="transmembrane region" description="Helical" evidence="1">
    <location>
        <begin position="73"/>
        <end position="91"/>
    </location>
</feature>